<feature type="compositionally biased region" description="Gly residues" evidence="7">
    <location>
        <begin position="1"/>
        <end position="32"/>
    </location>
</feature>
<dbReference type="SMART" id="SM00244">
    <property type="entry name" value="PHB"/>
    <property type="match status" value="1"/>
</dbReference>
<dbReference type="InterPro" id="IPR010201">
    <property type="entry name" value="HflK"/>
</dbReference>
<dbReference type="GO" id="GO:0006508">
    <property type="term" value="P:proteolysis"/>
    <property type="evidence" value="ECO:0007669"/>
    <property type="project" value="UniProtKB-KW"/>
</dbReference>
<reference evidence="9 10" key="1">
    <citation type="submission" date="2019-03" db="EMBL/GenBank/DDBJ databases">
        <title>Genomic Encyclopedia of Type Strains, Phase IV (KMG-IV): sequencing the most valuable type-strain genomes for metagenomic binning, comparative biology and taxonomic classification.</title>
        <authorList>
            <person name="Goeker M."/>
        </authorList>
    </citation>
    <scope>NUCLEOTIDE SEQUENCE [LARGE SCALE GENOMIC DNA]</scope>
    <source>
        <strain evidence="9 10">DSM 6770</strain>
    </source>
</reference>
<evidence type="ECO:0000256" key="1">
    <source>
        <dbReference type="ARBA" id="ARBA00004167"/>
    </source>
</evidence>
<evidence type="ECO:0000256" key="7">
    <source>
        <dbReference type="SAM" id="MobiDB-lite"/>
    </source>
</evidence>
<dbReference type="RefSeq" id="WP_133693449.1">
    <property type="nucleotide sequence ID" value="NZ_SOBR01000001.1"/>
</dbReference>
<dbReference type="OrthoDB" id="9779595at2"/>
<name>A0A4R7NW96_9GAMM</name>
<dbReference type="GO" id="GO:0008233">
    <property type="term" value="F:peptidase activity"/>
    <property type="evidence" value="ECO:0007669"/>
    <property type="project" value="UniProtKB-KW"/>
</dbReference>
<dbReference type="PANTHER" id="PTHR43327:SF2">
    <property type="entry name" value="MODULATOR OF FTSH PROTEASE HFLK"/>
    <property type="match status" value="1"/>
</dbReference>
<feature type="region of interest" description="Disordered" evidence="7">
    <location>
        <begin position="1"/>
        <end position="44"/>
    </location>
</feature>
<sequence>MAWNEPGGGNQQDPWSGGGGRRGSGGGNGGNNQGPPDLDEALKKFQDKLKRMMGKHGKRGGDDNGGSSGGKGNPFILPGVLVIIALLIWAGSGFYVVDQSERGVVLRLGKYHDTVEPGLHWNPTFVDQVTMVNVTEVRSFSQTSSMLTSDTNIVTVRLSVQYQVSNPRNYVLNVRDPEQSLRNALDATLRHVVGASGMQNVLTSTNEVDEVKEIDKGGDVPDIPADVTDPGELPIITMTPPVPDSLLSGREELGPEVAKRLQATLNAYGLGLDLQAVNLESTQAPEAVQDAVDDVIRSREDRQRLINEALAYDNALQPRTEGEAQRIIEEATGYRKAVVAKAQGETSRFLAVLEEYQQAPDVTRQRLYLDTISEVLGKNRKALVDMGSQNNSMIYLPLDQLRQSSSTSGTNADKQQQMQALDSVSQQVQNEPLSGSDSSSSGRQSDGIMREGR</sequence>
<feature type="region of interest" description="Disordered" evidence="7">
    <location>
        <begin position="404"/>
        <end position="453"/>
    </location>
</feature>
<keyword evidence="10" id="KW-1185">Reference proteome</keyword>
<evidence type="ECO:0000313" key="10">
    <source>
        <dbReference type="Proteomes" id="UP000295380"/>
    </source>
</evidence>
<dbReference type="PANTHER" id="PTHR43327">
    <property type="entry name" value="STOMATIN-LIKE PROTEIN 2, MITOCHONDRIAL"/>
    <property type="match status" value="1"/>
</dbReference>
<comment type="caution">
    <text evidence="9">The sequence shown here is derived from an EMBL/GenBank/DDBJ whole genome shotgun (WGS) entry which is preliminary data.</text>
</comment>
<gene>
    <name evidence="9" type="ORF">C8E00_101170</name>
</gene>
<dbReference type="SUPFAM" id="SSF117892">
    <property type="entry name" value="Band 7/SPFH domain"/>
    <property type="match status" value="1"/>
</dbReference>
<dbReference type="InterPro" id="IPR001972">
    <property type="entry name" value="Stomatin_HflK_fam"/>
</dbReference>
<keyword evidence="9" id="KW-0378">Hydrolase</keyword>
<evidence type="ECO:0000256" key="4">
    <source>
        <dbReference type="ARBA" id="ARBA00022989"/>
    </source>
</evidence>
<dbReference type="Proteomes" id="UP000295380">
    <property type="component" value="Unassembled WGS sequence"/>
</dbReference>
<dbReference type="InterPro" id="IPR036013">
    <property type="entry name" value="Band_7/SPFH_dom_sf"/>
</dbReference>
<dbReference type="NCBIfam" id="TIGR01933">
    <property type="entry name" value="hflK"/>
    <property type="match status" value="1"/>
</dbReference>
<accession>A0A4R7NW96</accession>
<comment type="similarity">
    <text evidence="2 6">Belongs to the band 7/mec-2 family. HflK subfamily.</text>
</comment>
<feature type="domain" description="Band 7" evidence="8">
    <location>
        <begin position="92"/>
        <end position="296"/>
    </location>
</feature>
<dbReference type="AlphaFoldDB" id="A0A4R7NW96"/>
<keyword evidence="3 6" id="KW-0812">Transmembrane</keyword>
<organism evidence="9 10">
    <name type="scientific">Chromohalobacter marismortui</name>
    <dbReference type="NCBI Taxonomy" id="42055"/>
    <lineage>
        <taxon>Bacteria</taxon>
        <taxon>Pseudomonadati</taxon>
        <taxon>Pseudomonadota</taxon>
        <taxon>Gammaproteobacteria</taxon>
        <taxon>Oceanospirillales</taxon>
        <taxon>Halomonadaceae</taxon>
        <taxon>Chromohalobacter</taxon>
    </lineage>
</organism>
<dbReference type="InterPro" id="IPR001107">
    <property type="entry name" value="Band_7"/>
</dbReference>
<feature type="transmembrane region" description="Helical" evidence="6">
    <location>
        <begin position="75"/>
        <end position="97"/>
    </location>
</feature>
<dbReference type="InterPro" id="IPR020980">
    <property type="entry name" value="Membrane_HflK_N"/>
</dbReference>
<dbReference type="PRINTS" id="PR00721">
    <property type="entry name" value="STOMATIN"/>
</dbReference>
<proteinExistence type="inferred from homology"/>
<dbReference type="Gene3D" id="3.30.479.30">
    <property type="entry name" value="Band 7 domain"/>
    <property type="match status" value="1"/>
</dbReference>
<comment type="subunit">
    <text evidence="6">HflC and HflK may interact to form a multimeric complex.</text>
</comment>
<comment type="subcellular location">
    <subcellularLocation>
        <location evidence="1">Membrane</location>
        <topology evidence="1">Single-pass membrane protein</topology>
    </subcellularLocation>
</comment>
<dbReference type="GO" id="GO:0016020">
    <property type="term" value="C:membrane"/>
    <property type="evidence" value="ECO:0007669"/>
    <property type="project" value="UniProtKB-SubCell"/>
</dbReference>
<keyword evidence="9" id="KW-0645">Protease</keyword>
<keyword evidence="4 6" id="KW-1133">Transmembrane helix</keyword>
<evidence type="ECO:0000256" key="3">
    <source>
        <dbReference type="ARBA" id="ARBA00022692"/>
    </source>
</evidence>
<dbReference type="EMBL" id="SOBR01000001">
    <property type="protein sequence ID" value="TDU24790.1"/>
    <property type="molecule type" value="Genomic_DNA"/>
</dbReference>
<evidence type="ECO:0000259" key="8">
    <source>
        <dbReference type="SMART" id="SM00244"/>
    </source>
</evidence>
<comment type="function">
    <text evidence="6">HflC and HflK could encode or regulate a protease.</text>
</comment>
<evidence type="ECO:0000256" key="5">
    <source>
        <dbReference type="ARBA" id="ARBA00023136"/>
    </source>
</evidence>
<dbReference type="InterPro" id="IPR050710">
    <property type="entry name" value="Band7/mec-2_domain"/>
</dbReference>
<evidence type="ECO:0000313" key="9">
    <source>
        <dbReference type="EMBL" id="TDU24790.1"/>
    </source>
</evidence>
<evidence type="ECO:0000256" key="2">
    <source>
        <dbReference type="ARBA" id="ARBA00006971"/>
    </source>
</evidence>
<dbReference type="CDD" id="cd03404">
    <property type="entry name" value="SPFH_HflK"/>
    <property type="match status" value="1"/>
</dbReference>
<dbReference type="Pfam" id="PF12221">
    <property type="entry name" value="HflK_N"/>
    <property type="match status" value="1"/>
</dbReference>
<protein>
    <recommendedName>
        <fullName evidence="6">Protein HflK</fullName>
    </recommendedName>
</protein>
<dbReference type="Pfam" id="PF01145">
    <property type="entry name" value="Band_7"/>
    <property type="match status" value="2"/>
</dbReference>
<feature type="compositionally biased region" description="Low complexity" evidence="7">
    <location>
        <begin position="434"/>
        <end position="447"/>
    </location>
</feature>
<keyword evidence="5 6" id="KW-0472">Membrane</keyword>
<feature type="compositionally biased region" description="Polar residues" evidence="7">
    <location>
        <begin position="404"/>
        <end position="433"/>
    </location>
</feature>
<evidence type="ECO:0000256" key="6">
    <source>
        <dbReference type="RuleBase" id="RU364113"/>
    </source>
</evidence>